<name>A0ABM1PDI8_DROAR</name>
<evidence type="ECO:0000313" key="3">
    <source>
        <dbReference type="RefSeq" id="XP_017865274.1"/>
    </source>
</evidence>
<gene>
    <name evidence="3" type="primary">LOC108615352</name>
</gene>
<evidence type="ECO:0000313" key="2">
    <source>
        <dbReference type="Proteomes" id="UP000694904"/>
    </source>
</evidence>
<reference evidence="2" key="1">
    <citation type="journal article" date="1997" name="Nucleic Acids Res.">
        <title>tRNAscan-SE: a program for improved detection of transfer RNA genes in genomic sequence.</title>
        <authorList>
            <person name="Lowe T.M."/>
            <person name="Eddy S.R."/>
        </authorList>
    </citation>
    <scope>NUCLEOTIDE SEQUENCE [LARGE SCALE GENOMIC DNA]</scope>
</reference>
<organism evidence="2 3">
    <name type="scientific">Drosophila arizonae</name>
    <name type="common">Fruit fly</name>
    <dbReference type="NCBI Taxonomy" id="7263"/>
    <lineage>
        <taxon>Eukaryota</taxon>
        <taxon>Metazoa</taxon>
        <taxon>Ecdysozoa</taxon>
        <taxon>Arthropoda</taxon>
        <taxon>Hexapoda</taxon>
        <taxon>Insecta</taxon>
        <taxon>Pterygota</taxon>
        <taxon>Neoptera</taxon>
        <taxon>Endopterygota</taxon>
        <taxon>Diptera</taxon>
        <taxon>Brachycera</taxon>
        <taxon>Muscomorpha</taxon>
        <taxon>Ephydroidea</taxon>
        <taxon>Drosophilidae</taxon>
        <taxon>Drosophila</taxon>
    </lineage>
</organism>
<reference evidence="3" key="3">
    <citation type="submission" date="2025-08" db="UniProtKB">
        <authorList>
            <consortium name="RefSeq"/>
        </authorList>
    </citation>
    <scope>IDENTIFICATION</scope>
    <source>
        <tissue evidence="3">Whole organism</tissue>
    </source>
</reference>
<dbReference type="GeneID" id="108615352"/>
<protein>
    <submittedName>
        <fullName evidence="3">Uncharacterized protein LOC108615352</fullName>
    </submittedName>
</protein>
<sequence>MPLLENIDAMPVNTPPAPTTETNDTPQNPPVREITQTDHLNKRLLKSLLDSMKTTTEPEKESTETESSNSDFDD</sequence>
<accession>A0ABM1PDI8</accession>
<dbReference type="Proteomes" id="UP000694904">
    <property type="component" value="Chromosome 5"/>
</dbReference>
<dbReference type="RefSeq" id="XP_017865274.1">
    <property type="nucleotide sequence ID" value="XM_018009785.1"/>
</dbReference>
<feature type="region of interest" description="Disordered" evidence="1">
    <location>
        <begin position="1"/>
        <end position="74"/>
    </location>
</feature>
<keyword evidence="2" id="KW-1185">Reference proteome</keyword>
<reference evidence="2" key="2">
    <citation type="journal article" date="2016" name="G3 (Bethesda)">
        <title>Genome Evolution in Three Species of Cactophilic Drosophila.</title>
        <authorList>
            <person name="Sanchez-Flores A."/>
            <person name="Penazola F."/>
            <person name="Carpinteyro-Ponce J."/>
            <person name="Nazario-Yepiz N."/>
            <person name="Abreu-Goodger C."/>
            <person name="Machado C.A."/>
            <person name="Markow T.A."/>
        </authorList>
    </citation>
    <scope>NUCLEOTIDE SEQUENCE [LARGE SCALE GENOMIC DNA]</scope>
</reference>
<feature type="compositionally biased region" description="Low complexity" evidence="1">
    <location>
        <begin position="65"/>
        <end position="74"/>
    </location>
</feature>
<evidence type="ECO:0000256" key="1">
    <source>
        <dbReference type="SAM" id="MobiDB-lite"/>
    </source>
</evidence>
<proteinExistence type="predicted"/>